<dbReference type="Gene3D" id="3.90.25.10">
    <property type="entry name" value="UDP-galactose 4-epimerase, domain 1"/>
    <property type="match status" value="1"/>
</dbReference>
<dbReference type="EMBL" id="BAAABZ010000012">
    <property type="protein sequence ID" value="GAA0515849.1"/>
    <property type="molecule type" value="Genomic_DNA"/>
</dbReference>
<protein>
    <submittedName>
        <fullName evidence="2">Uncharacterized protein</fullName>
    </submittedName>
</protein>
<accession>A0ABN1CCQ2</accession>
<evidence type="ECO:0000313" key="2">
    <source>
        <dbReference type="EMBL" id="GAA0515849.1"/>
    </source>
</evidence>
<evidence type="ECO:0000256" key="1">
    <source>
        <dbReference type="SAM" id="MobiDB-lite"/>
    </source>
</evidence>
<gene>
    <name evidence="2" type="ORF">GCM10010390_17710</name>
</gene>
<name>A0ABN1CCQ2_9ACTN</name>
<evidence type="ECO:0000313" key="3">
    <source>
        <dbReference type="Proteomes" id="UP001501576"/>
    </source>
</evidence>
<organism evidence="2 3">
    <name type="scientific">Streptomyces mordarskii</name>
    <dbReference type="NCBI Taxonomy" id="1226758"/>
    <lineage>
        <taxon>Bacteria</taxon>
        <taxon>Bacillati</taxon>
        <taxon>Actinomycetota</taxon>
        <taxon>Actinomycetes</taxon>
        <taxon>Kitasatosporales</taxon>
        <taxon>Streptomycetaceae</taxon>
        <taxon>Streptomyces</taxon>
    </lineage>
</organism>
<reference evidence="2 3" key="1">
    <citation type="journal article" date="2019" name="Int. J. Syst. Evol. Microbiol.">
        <title>The Global Catalogue of Microorganisms (GCM) 10K type strain sequencing project: providing services to taxonomists for standard genome sequencing and annotation.</title>
        <authorList>
            <consortium name="The Broad Institute Genomics Platform"/>
            <consortium name="The Broad Institute Genome Sequencing Center for Infectious Disease"/>
            <person name="Wu L."/>
            <person name="Ma J."/>
        </authorList>
    </citation>
    <scope>NUCLEOTIDE SEQUENCE [LARGE SCALE GENOMIC DNA]</scope>
    <source>
        <strain evidence="2 3">JCM 5052</strain>
    </source>
</reference>
<keyword evidence="3" id="KW-1185">Reference proteome</keyword>
<comment type="caution">
    <text evidence="2">The sequence shown here is derived from an EMBL/GenBank/DDBJ whole genome shotgun (WGS) entry which is preliminary data.</text>
</comment>
<proteinExistence type="predicted"/>
<feature type="region of interest" description="Disordered" evidence="1">
    <location>
        <begin position="1"/>
        <end position="54"/>
    </location>
</feature>
<sequence>MTPNVSTGEAYGSITDGSWPEDCPPAPNSPYAAGRLGSAGPVLPPHPRPGCGGHPLLQQRVRISFADGPAATVRWYGDNRAWWEPLKKKAALMR</sequence>
<dbReference type="Proteomes" id="UP001501576">
    <property type="component" value="Unassembled WGS sequence"/>
</dbReference>